<evidence type="ECO:0000313" key="2">
    <source>
        <dbReference type="Proteomes" id="UP001300096"/>
    </source>
</evidence>
<reference evidence="1 2" key="1">
    <citation type="submission" date="2021-06" db="EMBL/GenBank/DDBJ databases">
        <title>Genome-based taxonomic framework of Microbacterium strains isolated from marine environment, the description of four new species and reclassification of four preexisting species.</title>
        <authorList>
            <person name="Lee S.D."/>
            <person name="Kim S.-M."/>
            <person name="Byeon Y.-S."/>
            <person name="Yang H.L."/>
            <person name="Kim I.S."/>
        </authorList>
    </citation>
    <scope>NUCLEOTIDE SEQUENCE [LARGE SCALE GENOMIC DNA]</scope>
    <source>
        <strain evidence="1 2">SSW1-49</strain>
    </source>
</reference>
<keyword evidence="2" id="KW-1185">Reference proteome</keyword>
<dbReference type="Proteomes" id="UP001300096">
    <property type="component" value="Unassembled WGS sequence"/>
</dbReference>
<name>A0ABT0FCA0_9MICO</name>
<comment type="caution">
    <text evidence="1">The sequence shown here is derived from an EMBL/GenBank/DDBJ whole genome shotgun (WGS) entry which is preliminary data.</text>
</comment>
<evidence type="ECO:0000313" key="1">
    <source>
        <dbReference type="EMBL" id="MCK2035681.1"/>
    </source>
</evidence>
<dbReference type="EMBL" id="JAHWXN010000001">
    <property type="protein sequence ID" value="MCK2035681.1"/>
    <property type="molecule type" value="Genomic_DNA"/>
</dbReference>
<accession>A0ABT0FCA0</accession>
<gene>
    <name evidence="1" type="ORF">KZC51_05985</name>
</gene>
<proteinExistence type="predicted"/>
<sequence length="110" mass="12555">MELSNHDEIITAIHDLAEVHVSFRSKEDGGAILTRRCAPMDFAPRARANDKTPCYHFWDFESDSPRNHVLSLPASQILSVRVLNSTFDPSAFVTWTPNWFVTRSTWGSYN</sequence>
<dbReference type="RefSeq" id="WP_247629095.1">
    <property type="nucleotide sequence ID" value="NZ_JAHWXN010000001.1"/>
</dbReference>
<organism evidence="1 2">
    <name type="scientific">Microbacterium croceum</name>
    <dbReference type="NCBI Taxonomy" id="2851645"/>
    <lineage>
        <taxon>Bacteria</taxon>
        <taxon>Bacillati</taxon>
        <taxon>Actinomycetota</taxon>
        <taxon>Actinomycetes</taxon>
        <taxon>Micrococcales</taxon>
        <taxon>Microbacteriaceae</taxon>
        <taxon>Microbacterium</taxon>
    </lineage>
</organism>
<protein>
    <submittedName>
        <fullName evidence="1">Uncharacterized protein</fullName>
    </submittedName>
</protein>